<dbReference type="OrthoDB" id="86981at2759"/>
<evidence type="ECO:0000313" key="3">
    <source>
        <dbReference type="Proteomes" id="UP000243579"/>
    </source>
</evidence>
<reference evidence="2 3" key="1">
    <citation type="journal article" date="2014" name="Genome Biol. Evol.">
        <title>The secreted proteins of Achlya hypogyna and Thraustotheca clavata identify the ancestral oomycete secretome and reveal gene acquisitions by horizontal gene transfer.</title>
        <authorList>
            <person name="Misner I."/>
            <person name="Blouin N."/>
            <person name="Leonard G."/>
            <person name="Richards T.A."/>
            <person name="Lane C.E."/>
        </authorList>
    </citation>
    <scope>NUCLEOTIDE SEQUENCE [LARGE SCALE GENOMIC DNA]</scope>
    <source>
        <strain evidence="2 3">ATCC 48635</strain>
    </source>
</reference>
<keyword evidence="3" id="KW-1185">Reference proteome</keyword>
<keyword evidence="1" id="KW-0812">Transmembrane</keyword>
<comment type="caution">
    <text evidence="2">The sequence shown here is derived from an EMBL/GenBank/DDBJ whole genome shotgun (WGS) entry which is preliminary data.</text>
</comment>
<keyword evidence="1" id="KW-1133">Transmembrane helix</keyword>
<keyword evidence="1" id="KW-0472">Membrane</keyword>
<evidence type="ECO:0000313" key="2">
    <source>
        <dbReference type="EMBL" id="OQR89196.1"/>
    </source>
</evidence>
<organism evidence="2 3">
    <name type="scientific">Achlya hypogyna</name>
    <name type="common">Oomycete</name>
    <name type="synonym">Protoachlya hypogyna</name>
    <dbReference type="NCBI Taxonomy" id="1202772"/>
    <lineage>
        <taxon>Eukaryota</taxon>
        <taxon>Sar</taxon>
        <taxon>Stramenopiles</taxon>
        <taxon>Oomycota</taxon>
        <taxon>Saprolegniomycetes</taxon>
        <taxon>Saprolegniales</taxon>
        <taxon>Achlyaceae</taxon>
        <taxon>Achlya</taxon>
    </lineage>
</organism>
<evidence type="ECO:0008006" key="4">
    <source>
        <dbReference type="Google" id="ProtNLM"/>
    </source>
</evidence>
<protein>
    <recommendedName>
        <fullName evidence="4">Transmembrane protein</fullName>
    </recommendedName>
</protein>
<feature type="transmembrane region" description="Helical" evidence="1">
    <location>
        <begin position="215"/>
        <end position="240"/>
    </location>
</feature>
<accession>A0A1V9YTW2</accession>
<proteinExistence type="predicted"/>
<evidence type="ECO:0000256" key="1">
    <source>
        <dbReference type="SAM" id="Phobius"/>
    </source>
</evidence>
<name>A0A1V9YTW2_ACHHY</name>
<dbReference type="AlphaFoldDB" id="A0A1V9YTW2"/>
<dbReference type="EMBL" id="JNBR01000895">
    <property type="protein sequence ID" value="OQR89196.1"/>
    <property type="molecule type" value="Genomic_DNA"/>
</dbReference>
<sequence>MDVEFQNMASVPLHPVVPGWTAPNYTFYGGSPLCLYNAGSTTPQESFSYDDACQTSVPLTIPLSPVSLLYTVVVFQGQMPDGICTGNHDCVHLLATALELWKQLPPIDATLAKAVATALTDTQNLDVGLMQFATDANNNWQLLFAPLAMDTTLNPSAWTFYSWILVFDWVQGAREVVSFEGDSGTVVLVSSLAAPLVVTPSGTHNLDGAHAGNQIVFGLLVYGSGVSVFVAALCVAYGMHSHRLVVGRNLFQFNRLTASTWVGRPLTFLRGATAMVLLSTASVQLDVTEGHTAFAFAPRPVIEVLLLAGEASWVAYVVLDIAFVSSDGYDTAVVRLRSATTTLLWVVMVVLELMAPWYYDDCCMFEW</sequence>
<feature type="transmembrane region" description="Helical" evidence="1">
    <location>
        <begin position="336"/>
        <end position="359"/>
    </location>
</feature>
<gene>
    <name evidence="2" type="ORF">ACHHYP_06426</name>
</gene>
<dbReference type="Proteomes" id="UP000243579">
    <property type="component" value="Unassembled WGS sequence"/>
</dbReference>